<dbReference type="Proteomes" id="UP000198729">
    <property type="component" value="Unassembled WGS sequence"/>
</dbReference>
<name>A0A1G5SG46_9PROT</name>
<dbReference type="InterPro" id="IPR006504">
    <property type="entry name" value="Tscrpt_reg_Spx/MgsR"/>
</dbReference>
<comment type="similarity">
    <text evidence="1 2">Belongs to the ArsC family.</text>
</comment>
<evidence type="ECO:0000256" key="1">
    <source>
        <dbReference type="ARBA" id="ARBA00007198"/>
    </source>
</evidence>
<dbReference type="PANTHER" id="PTHR30041">
    <property type="entry name" value="ARSENATE REDUCTASE"/>
    <property type="match status" value="1"/>
</dbReference>
<evidence type="ECO:0000313" key="4">
    <source>
        <dbReference type="Proteomes" id="UP000198729"/>
    </source>
</evidence>
<dbReference type="STRING" id="51642.NSMM_490062"/>
<proteinExistence type="inferred from homology"/>
<keyword evidence="4" id="KW-1185">Reference proteome</keyword>
<dbReference type="InterPro" id="IPR006660">
    <property type="entry name" value="Arsenate_reductase-like"/>
</dbReference>
<dbReference type="PANTHER" id="PTHR30041:SF8">
    <property type="entry name" value="PROTEIN YFFB"/>
    <property type="match status" value="1"/>
</dbReference>
<dbReference type="NCBIfam" id="TIGR01617">
    <property type="entry name" value="arsC_related"/>
    <property type="match status" value="1"/>
</dbReference>
<reference evidence="3 4" key="1">
    <citation type="submission" date="2016-10" db="EMBL/GenBank/DDBJ databases">
        <authorList>
            <person name="de Groot N.N."/>
        </authorList>
    </citation>
    <scope>NUCLEOTIDE SEQUENCE [LARGE SCALE GENOMIC DNA]</scope>
    <source>
        <strain evidence="3">1</strain>
    </source>
</reference>
<dbReference type="AlphaFoldDB" id="A0A1G5SG46"/>
<accession>A0A1G5SG46</accession>
<dbReference type="Gene3D" id="3.40.30.10">
    <property type="entry name" value="Glutaredoxin"/>
    <property type="match status" value="1"/>
</dbReference>
<organism evidence="3 4">
    <name type="scientific">Nitrosomonas mobilis</name>
    <dbReference type="NCBI Taxonomy" id="51642"/>
    <lineage>
        <taxon>Bacteria</taxon>
        <taxon>Pseudomonadati</taxon>
        <taxon>Pseudomonadota</taxon>
        <taxon>Betaproteobacteria</taxon>
        <taxon>Nitrosomonadales</taxon>
        <taxon>Nitrosomonadaceae</taxon>
        <taxon>Nitrosomonas</taxon>
    </lineage>
</organism>
<gene>
    <name evidence="3" type="primary">yffB</name>
    <name evidence="3" type="ORF">NSMM_490062</name>
</gene>
<dbReference type="SUPFAM" id="SSF52833">
    <property type="entry name" value="Thioredoxin-like"/>
    <property type="match status" value="1"/>
</dbReference>
<dbReference type="InterPro" id="IPR036249">
    <property type="entry name" value="Thioredoxin-like_sf"/>
</dbReference>
<sequence length="120" mass="13520">MIRIYGIRNCDSMKKAFAWLDAHDVTYEFHDYKKHGIEPATLTRWLTRAARSELINTRGTTWRKLNDTDKTIDNDADAVALMAAHPSLIKRPVIDTEEGVLLVGFDAARYATALRGGQGE</sequence>
<dbReference type="CDD" id="cd03035">
    <property type="entry name" value="ArsC_Yffb"/>
    <property type="match status" value="1"/>
</dbReference>
<dbReference type="Pfam" id="PF03960">
    <property type="entry name" value="ArsC"/>
    <property type="match status" value="1"/>
</dbReference>
<dbReference type="NCBIfam" id="NF008107">
    <property type="entry name" value="PRK10853.1"/>
    <property type="match status" value="1"/>
</dbReference>
<evidence type="ECO:0000313" key="3">
    <source>
        <dbReference type="EMBL" id="SCZ86173.1"/>
    </source>
</evidence>
<dbReference type="PROSITE" id="PS51353">
    <property type="entry name" value="ARSC"/>
    <property type="match status" value="1"/>
</dbReference>
<dbReference type="OrthoDB" id="9803749at2"/>
<protein>
    <submittedName>
        <fullName evidence="3">Protein YffB</fullName>
    </submittedName>
</protein>
<dbReference type="RefSeq" id="WP_090287051.1">
    <property type="nucleotide sequence ID" value="NZ_FMWO01000057.1"/>
</dbReference>
<dbReference type="EMBL" id="FMWO01000057">
    <property type="protein sequence ID" value="SCZ86173.1"/>
    <property type="molecule type" value="Genomic_DNA"/>
</dbReference>
<evidence type="ECO:0000256" key="2">
    <source>
        <dbReference type="PROSITE-ProRule" id="PRU01282"/>
    </source>
</evidence>